<evidence type="ECO:0000313" key="2">
    <source>
        <dbReference type="Proteomes" id="UP001165079"/>
    </source>
</evidence>
<dbReference type="InterPro" id="IPR053191">
    <property type="entry name" value="DcsG_Biosynth_Enzyme"/>
</dbReference>
<reference evidence="1" key="1">
    <citation type="submission" date="2023-03" db="EMBL/GenBank/DDBJ databases">
        <title>Actinorhabdospora filicis NBRC 111898.</title>
        <authorList>
            <person name="Ichikawa N."/>
            <person name="Sato H."/>
            <person name="Tonouchi N."/>
        </authorList>
    </citation>
    <scope>NUCLEOTIDE SEQUENCE</scope>
    <source>
        <strain evidence="1">NBRC 111898</strain>
    </source>
</reference>
<dbReference type="EMBL" id="BSTX01000002">
    <property type="protein sequence ID" value="GLZ78921.1"/>
    <property type="molecule type" value="Genomic_DNA"/>
</dbReference>
<gene>
    <name evidence="1" type="ORF">Afil01_37280</name>
</gene>
<proteinExistence type="predicted"/>
<dbReference type="PANTHER" id="PTHR39217:SF1">
    <property type="entry name" value="GLUTATHIONE SYNTHETASE"/>
    <property type="match status" value="1"/>
</dbReference>
<evidence type="ECO:0000313" key="1">
    <source>
        <dbReference type="EMBL" id="GLZ78921.1"/>
    </source>
</evidence>
<keyword evidence="2" id="KW-1185">Reference proteome</keyword>
<comment type="caution">
    <text evidence="1">The sequence shown here is derived from an EMBL/GenBank/DDBJ whole genome shotgun (WGS) entry which is preliminary data.</text>
</comment>
<sequence>MPNPSRSQPRVALVTCAKLPELDEDDRLVAPALAALGVEAVPVVWDDPAADWDAFDLVVVRNPWDYTLRREEFVAWAHRVPRLVNGAAVLEWNTDKRYLAELAAAGVPVIRTDFYAPGEPPRLGDTGTWVIKPTVSAGSADTEKYDLTWPQKRALAGAHVARLHGAGRTAMAQPYLSAVDTYGETALLYFNGVYSHAVCKGPMLSGRVTDETGLFITEEITPREPTAAELATAAKVLAAAPGDLLYARVDLIPGEDGEPTLLELELTEPSLFLGHGEGAAARFAAAVTARL</sequence>
<organism evidence="1 2">
    <name type="scientific">Actinorhabdospora filicis</name>
    <dbReference type="NCBI Taxonomy" id="1785913"/>
    <lineage>
        <taxon>Bacteria</taxon>
        <taxon>Bacillati</taxon>
        <taxon>Actinomycetota</taxon>
        <taxon>Actinomycetes</taxon>
        <taxon>Micromonosporales</taxon>
        <taxon>Micromonosporaceae</taxon>
        <taxon>Actinorhabdospora</taxon>
    </lineage>
</organism>
<dbReference type="RefSeq" id="WP_285664055.1">
    <property type="nucleotide sequence ID" value="NZ_BSTX01000002.1"/>
</dbReference>
<protein>
    <submittedName>
        <fullName evidence="1">ATP-grasp domain-containing protein</fullName>
    </submittedName>
</protein>
<dbReference type="Proteomes" id="UP001165079">
    <property type="component" value="Unassembled WGS sequence"/>
</dbReference>
<dbReference type="AlphaFoldDB" id="A0A9W6WAT6"/>
<dbReference type="SUPFAM" id="SSF56059">
    <property type="entry name" value="Glutathione synthetase ATP-binding domain-like"/>
    <property type="match status" value="1"/>
</dbReference>
<accession>A0A9W6WAT6</accession>
<name>A0A9W6WAT6_9ACTN</name>
<dbReference type="PANTHER" id="PTHR39217">
    <property type="match status" value="1"/>
</dbReference>